<keyword evidence="3 4" id="KW-0546">Nucleotide metabolism</keyword>
<comment type="subcellular location">
    <subcellularLocation>
        <location evidence="4">Cytoplasm</location>
    </subcellularLocation>
</comment>
<feature type="site" description="Important for substrate specificity" evidence="4">
    <location>
        <position position="10"/>
    </location>
</feature>
<dbReference type="PIRSF" id="PIRSF006305">
    <property type="entry name" value="Maf"/>
    <property type="match status" value="1"/>
</dbReference>
<evidence type="ECO:0000313" key="6">
    <source>
        <dbReference type="Proteomes" id="UP000245263"/>
    </source>
</evidence>
<dbReference type="Gene3D" id="3.90.950.10">
    <property type="match status" value="1"/>
</dbReference>
<keyword evidence="6" id="KW-1185">Reference proteome</keyword>
<feature type="site" description="Important for substrate specificity" evidence="4">
    <location>
        <position position="150"/>
    </location>
</feature>
<comment type="catalytic activity">
    <reaction evidence="4">
        <text>UTP + H2O = UMP + diphosphate + H(+)</text>
        <dbReference type="Rhea" id="RHEA:29395"/>
        <dbReference type="ChEBI" id="CHEBI:15377"/>
        <dbReference type="ChEBI" id="CHEBI:15378"/>
        <dbReference type="ChEBI" id="CHEBI:33019"/>
        <dbReference type="ChEBI" id="CHEBI:46398"/>
        <dbReference type="ChEBI" id="CHEBI:57865"/>
        <dbReference type="EC" id="3.6.1.9"/>
    </reaction>
</comment>
<comment type="cofactor">
    <cofactor evidence="1 4">
        <name>a divalent metal cation</name>
        <dbReference type="ChEBI" id="CHEBI:60240"/>
    </cofactor>
</comment>
<comment type="similarity">
    <text evidence="4">Belongs to the Maf family. YhdE subfamily.</text>
</comment>
<name>A0ABM7UF35_9LEPT</name>
<dbReference type="EC" id="3.6.1.9" evidence="4"/>
<dbReference type="InterPro" id="IPR029001">
    <property type="entry name" value="ITPase-like_fam"/>
</dbReference>
<proteinExistence type="inferred from homology"/>
<evidence type="ECO:0000256" key="2">
    <source>
        <dbReference type="ARBA" id="ARBA00022801"/>
    </source>
</evidence>
<protein>
    <recommendedName>
        <fullName evidence="4">dTTP/UTP pyrophosphatase</fullName>
        <shortName evidence="4">dTTPase/UTPase</shortName>
        <ecNumber evidence="4">3.6.1.9</ecNumber>
    </recommendedName>
    <alternativeName>
        <fullName evidence="4">Nucleoside triphosphate pyrophosphatase</fullName>
    </alternativeName>
    <alternativeName>
        <fullName evidence="4">Nucleotide pyrophosphatase</fullName>
        <shortName evidence="4">Nucleotide PPase</shortName>
    </alternativeName>
</protein>
<comment type="catalytic activity">
    <reaction evidence="4">
        <text>dTTP + H2O = dTMP + diphosphate + H(+)</text>
        <dbReference type="Rhea" id="RHEA:28534"/>
        <dbReference type="ChEBI" id="CHEBI:15377"/>
        <dbReference type="ChEBI" id="CHEBI:15378"/>
        <dbReference type="ChEBI" id="CHEBI:33019"/>
        <dbReference type="ChEBI" id="CHEBI:37568"/>
        <dbReference type="ChEBI" id="CHEBI:63528"/>
        <dbReference type="EC" id="3.6.1.9"/>
    </reaction>
</comment>
<dbReference type="CDD" id="cd00555">
    <property type="entry name" value="Maf"/>
    <property type="match status" value="1"/>
</dbReference>
<organism evidence="5 6">
    <name type="scientific">Leptospira kobayashii</name>
    <dbReference type="NCBI Taxonomy" id="1917830"/>
    <lineage>
        <taxon>Bacteria</taxon>
        <taxon>Pseudomonadati</taxon>
        <taxon>Spirochaetota</taxon>
        <taxon>Spirochaetia</taxon>
        <taxon>Leptospirales</taxon>
        <taxon>Leptospiraceae</taxon>
        <taxon>Leptospira</taxon>
    </lineage>
</organism>
<dbReference type="PANTHER" id="PTHR43213:SF5">
    <property type="entry name" value="BIFUNCTIONAL DTTP_UTP PYROPHOSPHATASE_METHYLTRANSFERASE PROTEIN-RELATED"/>
    <property type="match status" value="1"/>
</dbReference>
<evidence type="ECO:0000256" key="3">
    <source>
        <dbReference type="ARBA" id="ARBA00023080"/>
    </source>
</evidence>
<evidence type="ECO:0000313" key="5">
    <source>
        <dbReference type="EMBL" id="BDA77084.1"/>
    </source>
</evidence>
<comment type="function">
    <text evidence="4">Nucleoside triphosphate pyrophosphatase that hydrolyzes dTTP and UTP. May have a dual role in cell division arrest and in preventing the incorporation of modified nucleotides into cellular nucleic acids.</text>
</comment>
<sequence length="191" mass="22091">MFILKSRSPRRIEILKSLGIQFEIKPSDIDEKEIPGELPLSYLERIAKAKIGSPDALIKNSCYLSCDTIVVQNNKILHKPENFEDAVRILSDLNGKSHSVFSGACLYSVGKFDFFYEETEIVFKKWNISEIETYIRKAQPFDKAGSYGIQDTNGPVREWRGRYHNVVGFPLFSFLGRWEIWKEYWGNENSP</sequence>
<keyword evidence="4" id="KW-0963">Cytoplasm</keyword>
<dbReference type="Proteomes" id="UP000245263">
    <property type="component" value="Chromosome 1"/>
</dbReference>
<feature type="active site" description="Proton acceptor" evidence="4">
    <location>
        <position position="67"/>
    </location>
</feature>
<evidence type="ECO:0000256" key="4">
    <source>
        <dbReference type="HAMAP-Rule" id="MF_00528"/>
    </source>
</evidence>
<feature type="site" description="Important for substrate specificity" evidence="4">
    <location>
        <position position="68"/>
    </location>
</feature>
<comment type="caution">
    <text evidence="4">Lacks conserved residue(s) required for the propagation of feature annotation.</text>
</comment>
<dbReference type="RefSeq" id="WP_109021709.1">
    <property type="nucleotide sequence ID" value="NZ_AP025028.1"/>
</dbReference>
<dbReference type="NCBIfam" id="TIGR00172">
    <property type="entry name" value="maf"/>
    <property type="match status" value="1"/>
</dbReference>
<dbReference type="Pfam" id="PF02545">
    <property type="entry name" value="Maf"/>
    <property type="match status" value="1"/>
</dbReference>
<dbReference type="HAMAP" id="MF_00528">
    <property type="entry name" value="Maf"/>
    <property type="match status" value="1"/>
</dbReference>
<reference evidence="5 6" key="1">
    <citation type="submission" date="2021-08" db="EMBL/GenBank/DDBJ databases">
        <title>Complete genome sequence of Leptospira kobayashii strain E30.</title>
        <authorList>
            <person name="Nakao R."/>
            <person name="Nakamura S."/>
            <person name="Masuzawa T."/>
            <person name="Koizumi N."/>
        </authorList>
    </citation>
    <scope>NUCLEOTIDE SEQUENCE [LARGE SCALE GENOMIC DNA]</scope>
    <source>
        <strain evidence="5 6">E30</strain>
    </source>
</reference>
<dbReference type="SUPFAM" id="SSF52972">
    <property type="entry name" value="ITPase-like"/>
    <property type="match status" value="1"/>
</dbReference>
<dbReference type="InterPro" id="IPR003697">
    <property type="entry name" value="Maf-like"/>
</dbReference>
<keyword evidence="2 4" id="KW-0378">Hydrolase</keyword>
<gene>
    <name evidence="5" type="ORF">LPTSP3_g00140</name>
</gene>
<evidence type="ECO:0000256" key="1">
    <source>
        <dbReference type="ARBA" id="ARBA00001968"/>
    </source>
</evidence>
<dbReference type="PANTHER" id="PTHR43213">
    <property type="entry name" value="BIFUNCTIONAL DTTP/UTP PYROPHOSPHATASE/METHYLTRANSFERASE PROTEIN-RELATED"/>
    <property type="match status" value="1"/>
</dbReference>
<dbReference type="EMBL" id="AP025028">
    <property type="protein sequence ID" value="BDA77084.1"/>
    <property type="molecule type" value="Genomic_DNA"/>
</dbReference>
<accession>A0ABM7UF35</accession>